<accession>A0A1D1YKA9</accession>
<evidence type="ECO:0000256" key="8">
    <source>
        <dbReference type="ARBA" id="ARBA00047422"/>
    </source>
</evidence>
<evidence type="ECO:0000259" key="11">
    <source>
        <dbReference type="PROSITE" id="PS50013"/>
    </source>
</evidence>
<evidence type="ECO:0000256" key="9">
    <source>
        <dbReference type="PROSITE-ProRule" id="PRU01016"/>
    </source>
</evidence>
<dbReference type="FunFam" id="3.90.120.10:FF:000003">
    <property type="entry name" value="DNA (cytosine-5)-methyltransferase 1"/>
    <property type="match status" value="1"/>
</dbReference>
<feature type="region of interest" description="Disordered" evidence="10">
    <location>
        <begin position="1"/>
        <end position="36"/>
    </location>
</feature>
<dbReference type="SUPFAM" id="SSF53335">
    <property type="entry name" value="S-adenosyl-L-methionine-dependent methyltransferases"/>
    <property type="match status" value="1"/>
</dbReference>
<comment type="similarity">
    <text evidence="9">Belongs to the class I-like SAM-binding methyltransferase superfamily. C5-methyltransferase family.</text>
</comment>
<dbReference type="PANTHER" id="PTHR10629:SF34">
    <property type="entry name" value="DNA (CYTOSINE-5)-METHYLTRANSFERASE CMT2"/>
    <property type="match status" value="1"/>
</dbReference>
<feature type="compositionally biased region" description="Polar residues" evidence="10">
    <location>
        <begin position="69"/>
        <end position="79"/>
    </location>
</feature>
<dbReference type="SMART" id="SM00298">
    <property type="entry name" value="CHROMO"/>
    <property type="match status" value="1"/>
</dbReference>
<dbReference type="GO" id="GO:0003886">
    <property type="term" value="F:DNA (cytosine-5-)-methyltransferase activity"/>
    <property type="evidence" value="ECO:0007669"/>
    <property type="project" value="UniProtKB-EC"/>
</dbReference>
<dbReference type="GO" id="GO:0003677">
    <property type="term" value="F:DNA binding"/>
    <property type="evidence" value="ECO:0007669"/>
    <property type="project" value="UniProtKB-KW"/>
</dbReference>
<evidence type="ECO:0000256" key="1">
    <source>
        <dbReference type="ARBA" id="ARBA00004123"/>
    </source>
</evidence>
<keyword evidence="5 9" id="KW-0949">S-adenosyl-L-methionine</keyword>
<dbReference type="FunFam" id="2.30.30.490:FF:000011">
    <property type="entry name" value="DNA (cytosine-5)-methyltransferase 1"/>
    <property type="match status" value="1"/>
</dbReference>
<dbReference type="Gene3D" id="3.90.120.10">
    <property type="entry name" value="DNA Methylase, subunit A, domain 2"/>
    <property type="match status" value="1"/>
</dbReference>
<proteinExistence type="inferred from homology"/>
<dbReference type="GO" id="GO:0003682">
    <property type="term" value="F:chromatin binding"/>
    <property type="evidence" value="ECO:0007669"/>
    <property type="project" value="InterPro"/>
</dbReference>
<dbReference type="PRINTS" id="PR00105">
    <property type="entry name" value="C5METTRFRASE"/>
</dbReference>
<dbReference type="Gene3D" id="3.40.50.150">
    <property type="entry name" value="Vaccinia Virus protein VP39"/>
    <property type="match status" value="2"/>
</dbReference>
<evidence type="ECO:0000256" key="2">
    <source>
        <dbReference type="ARBA" id="ARBA00011975"/>
    </source>
</evidence>
<evidence type="ECO:0000259" key="12">
    <source>
        <dbReference type="PROSITE" id="PS51038"/>
    </source>
</evidence>
<keyword evidence="3 9" id="KW-0489">Methyltransferase</keyword>
<dbReference type="InterPro" id="IPR023779">
    <property type="entry name" value="Chromodomain_CS"/>
</dbReference>
<gene>
    <name evidence="13" type="primary">CMT2_5</name>
    <name evidence="13" type="ORF">g.77304</name>
</gene>
<name>A0A1D1YKA9_9ARAE</name>
<evidence type="ECO:0000256" key="10">
    <source>
        <dbReference type="SAM" id="MobiDB-lite"/>
    </source>
</evidence>
<dbReference type="GO" id="GO:0032259">
    <property type="term" value="P:methylation"/>
    <property type="evidence" value="ECO:0007669"/>
    <property type="project" value="UniProtKB-KW"/>
</dbReference>
<dbReference type="PROSITE" id="PS50013">
    <property type="entry name" value="CHROMO_2"/>
    <property type="match status" value="1"/>
</dbReference>
<dbReference type="SUPFAM" id="SSF54160">
    <property type="entry name" value="Chromo domain-like"/>
    <property type="match status" value="1"/>
</dbReference>
<reference evidence="13" key="1">
    <citation type="submission" date="2015-07" db="EMBL/GenBank/DDBJ databases">
        <title>Transcriptome Assembly of Anthurium amnicola.</title>
        <authorList>
            <person name="Suzuki J."/>
        </authorList>
    </citation>
    <scope>NUCLEOTIDE SEQUENCE</scope>
</reference>
<dbReference type="InterPro" id="IPR023780">
    <property type="entry name" value="Chromo_domain"/>
</dbReference>
<dbReference type="PROSITE" id="PS51679">
    <property type="entry name" value="SAM_MT_C5"/>
    <property type="match status" value="1"/>
</dbReference>
<evidence type="ECO:0000256" key="6">
    <source>
        <dbReference type="ARBA" id="ARBA00023125"/>
    </source>
</evidence>
<dbReference type="Pfam" id="PF00385">
    <property type="entry name" value="Chromo"/>
    <property type="match status" value="1"/>
</dbReference>
<keyword evidence="4 9" id="KW-0808">Transferase</keyword>
<feature type="domain" description="Chromo" evidence="11">
    <location>
        <begin position="596"/>
        <end position="649"/>
    </location>
</feature>
<evidence type="ECO:0000256" key="3">
    <source>
        <dbReference type="ARBA" id="ARBA00022603"/>
    </source>
</evidence>
<feature type="region of interest" description="Disordered" evidence="10">
    <location>
        <begin position="69"/>
        <end position="99"/>
    </location>
</feature>
<dbReference type="InterPro" id="IPR018117">
    <property type="entry name" value="C5_DNA_meth_AS"/>
</dbReference>
<dbReference type="PROSITE" id="PS00598">
    <property type="entry name" value="CHROMO_1"/>
    <property type="match status" value="1"/>
</dbReference>
<dbReference type="AlphaFoldDB" id="A0A1D1YKA9"/>
<evidence type="ECO:0000256" key="5">
    <source>
        <dbReference type="ARBA" id="ARBA00022691"/>
    </source>
</evidence>
<keyword evidence="7" id="KW-0539">Nucleus</keyword>
<dbReference type="InterPro" id="IPR000953">
    <property type="entry name" value="Chromo/chromo_shadow_dom"/>
</dbReference>
<feature type="active site" evidence="9">
    <location>
        <position position="674"/>
    </location>
</feature>
<dbReference type="Gene3D" id="2.30.30.490">
    <property type="match status" value="1"/>
</dbReference>
<evidence type="ECO:0000256" key="7">
    <source>
        <dbReference type="ARBA" id="ARBA00023242"/>
    </source>
</evidence>
<dbReference type="Pfam" id="PF01426">
    <property type="entry name" value="BAH"/>
    <property type="match status" value="1"/>
</dbReference>
<feature type="domain" description="BAH" evidence="12">
    <location>
        <begin position="326"/>
        <end position="443"/>
    </location>
</feature>
<dbReference type="EC" id="2.1.1.37" evidence="2"/>
<dbReference type="InterPro" id="IPR029063">
    <property type="entry name" value="SAM-dependent_MTases_sf"/>
</dbReference>
<comment type="catalytic activity">
    <reaction evidence="8">
        <text>a 2'-deoxycytidine in DNA + S-adenosyl-L-methionine = a 5-methyl-2'-deoxycytidine in DNA + S-adenosyl-L-homocysteine + H(+)</text>
        <dbReference type="Rhea" id="RHEA:13681"/>
        <dbReference type="Rhea" id="RHEA-COMP:11369"/>
        <dbReference type="Rhea" id="RHEA-COMP:11370"/>
        <dbReference type="ChEBI" id="CHEBI:15378"/>
        <dbReference type="ChEBI" id="CHEBI:57856"/>
        <dbReference type="ChEBI" id="CHEBI:59789"/>
        <dbReference type="ChEBI" id="CHEBI:85452"/>
        <dbReference type="ChEBI" id="CHEBI:85454"/>
        <dbReference type="EC" id="2.1.1.37"/>
    </reaction>
</comment>
<dbReference type="SMART" id="SM00439">
    <property type="entry name" value="BAH"/>
    <property type="match status" value="1"/>
</dbReference>
<dbReference type="PROSITE" id="PS00094">
    <property type="entry name" value="C5_MTASE_1"/>
    <property type="match status" value="1"/>
</dbReference>
<comment type="subcellular location">
    <subcellularLocation>
        <location evidence="1">Nucleus</location>
    </subcellularLocation>
</comment>
<dbReference type="InterPro" id="IPR050390">
    <property type="entry name" value="C5-Methyltransferase"/>
</dbReference>
<feature type="compositionally biased region" description="Basic and acidic residues" evidence="10">
    <location>
        <begin position="160"/>
        <end position="173"/>
    </location>
</feature>
<dbReference type="InterPro" id="IPR016197">
    <property type="entry name" value="Chromo-like_dom_sf"/>
</dbReference>
<dbReference type="CDD" id="cd18635">
    <property type="entry name" value="CD_CMT3_like"/>
    <property type="match status" value="1"/>
</dbReference>
<dbReference type="GO" id="GO:0005634">
    <property type="term" value="C:nucleus"/>
    <property type="evidence" value="ECO:0007669"/>
    <property type="project" value="UniProtKB-SubCell"/>
</dbReference>
<feature type="region of interest" description="Disordered" evidence="10">
    <location>
        <begin position="160"/>
        <end position="216"/>
    </location>
</feature>
<sequence length="1060" mass="117465">MAGQSPPRRSPRSSSSGERGVPDRVLPSPAPRAAPAVAGIATCSSGKTYRRSKTRSGACRIWGTAGCTASKNGGCSKSSRGGAGVGDAEASPVDATASAGGIVESSPAAAGNSPVTAKGLLGDASECDPMHVVSGGMKTAPWLAGSSGSPEMPREVIDLTAKDDGPVGDRRDTISNSPRQPFPAPRNRKRRVEGGPVRRSPRTVENSLKTENGSVRRSPRIVSCFLQSAANAASNEDSDDDGDDSRPRKKAKVSSHPKGEGKTGIRYDDVFFVGDPVPAEEARSRWPHHYVQGRRRNGRIISSKDDEDEIVLDVKCHYYQASIVGTILNLGDCAYIKAEEGKANYLGRVLEFFETIDGDYYFTVQWFFRAEDTVIKEQATLLDKRRIFYSDLRNDNLLDCIVSKVTVVEVSPRVDLKPKCIPACDFYYDMKYSVEYSSFYSMAPDDLGEKSELSSYDCFETLCSDGKKDRPVSKDMKKCESVKCQLALLDLYCGCGGMSTGLCLGAHDAGVDVVTRWAVDVNEAACKALKLNHPETQVRNESGDDFFALLKEWEILCKRYVVGCERKTRQSHMGIMEHEYHKKSYVLDLKIPDGEFEVSSLVDICYGDPCKTGKRGLKFKVRWKGYGPGDDTWEPIEGLSSCQDRIKEFVCKGFKSKILPLPGDVDVVCGGPPCQGISGLNRHRNVDAPLDDEKNRQIVVFMDIVKFLKPKYVLMENVVDILKFASGTLGRYALSRLVSMNYQARIGIMAAGCYGLPQFRLRVFFWGCHPCEKLPSFPLPTHDVIMKGGAPTEFERNVVAYDEGQPRMLVKALVLEDAISDLPAVTCHEVHNQMPYGKAPQTDFQRYIRATKCEIMGLASNLAKRTQHSVLYDHCPLQLAEENYLRICQIPKRKGACFRDLPGIAIQPDNTVQWDPTINRVLLPSGKPLVPDFVIKFENGKSIRPYARLWWDEIVPTVLTNADPHYQVITHPEQDRVLTVRENARLQGFPDYYRFYGTIKERYCQIGNAVALPVGRALGYTLGMSWLKQSGKEALMTLPPKFSHFHIPHHQPSSSSEVQD</sequence>
<keyword evidence="6" id="KW-0238">DNA-binding</keyword>
<organism evidence="13">
    <name type="scientific">Anthurium amnicola</name>
    <dbReference type="NCBI Taxonomy" id="1678845"/>
    <lineage>
        <taxon>Eukaryota</taxon>
        <taxon>Viridiplantae</taxon>
        <taxon>Streptophyta</taxon>
        <taxon>Embryophyta</taxon>
        <taxon>Tracheophyta</taxon>
        <taxon>Spermatophyta</taxon>
        <taxon>Magnoliopsida</taxon>
        <taxon>Liliopsida</taxon>
        <taxon>Araceae</taxon>
        <taxon>Pothoideae</taxon>
        <taxon>Potheae</taxon>
        <taxon>Anthurium</taxon>
    </lineage>
</organism>
<feature type="compositionally biased region" description="Polar residues" evidence="10">
    <location>
        <begin position="203"/>
        <end position="215"/>
    </location>
</feature>
<feature type="region of interest" description="Disordered" evidence="10">
    <location>
        <begin position="230"/>
        <end position="262"/>
    </location>
</feature>
<evidence type="ECO:0000256" key="4">
    <source>
        <dbReference type="ARBA" id="ARBA00022679"/>
    </source>
</evidence>
<dbReference type="PANTHER" id="PTHR10629">
    <property type="entry name" value="CYTOSINE-SPECIFIC METHYLTRANSFERASE"/>
    <property type="match status" value="1"/>
</dbReference>
<dbReference type="InterPro" id="IPR001025">
    <property type="entry name" value="BAH_dom"/>
</dbReference>
<dbReference type="InterPro" id="IPR001525">
    <property type="entry name" value="C5_MeTfrase"/>
</dbReference>
<dbReference type="EMBL" id="GDJX01012857">
    <property type="protein sequence ID" value="JAT55079.1"/>
    <property type="molecule type" value="Transcribed_RNA"/>
</dbReference>
<dbReference type="InterPro" id="IPR043151">
    <property type="entry name" value="BAH_sf"/>
</dbReference>
<dbReference type="Pfam" id="PF00145">
    <property type="entry name" value="DNA_methylase"/>
    <property type="match status" value="1"/>
</dbReference>
<protein>
    <recommendedName>
        <fullName evidence="2">DNA (cytosine-5-)-methyltransferase</fullName>
        <ecNumber evidence="2">2.1.1.37</ecNumber>
    </recommendedName>
</protein>
<dbReference type="PROSITE" id="PS51038">
    <property type="entry name" value="BAH"/>
    <property type="match status" value="1"/>
</dbReference>
<evidence type="ECO:0000313" key="13">
    <source>
        <dbReference type="EMBL" id="JAT55079.1"/>
    </source>
</evidence>
<dbReference type="GO" id="GO:0044027">
    <property type="term" value="P:negative regulation of gene expression via chromosomal CpG island methylation"/>
    <property type="evidence" value="ECO:0007669"/>
    <property type="project" value="TreeGrafter"/>
</dbReference>